<feature type="transmembrane region" description="Helical" evidence="2">
    <location>
        <begin position="139"/>
        <end position="159"/>
    </location>
</feature>
<feature type="transmembrane region" description="Helical" evidence="2">
    <location>
        <begin position="41"/>
        <end position="66"/>
    </location>
</feature>
<keyword evidence="2" id="KW-0472">Membrane</keyword>
<dbReference type="Proteomes" id="UP001497457">
    <property type="component" value="Chromosome 11b"/>
</dbReference>
<dbReference type="PANTHER" id="PTHR46610:SF20">
    <property type="entry name" value="OS05G0181300 PROTEIN"/>
    <property type="match status" value="1"/>
</dbReference>
<keyword evidence="4" id="KW-1185">Reference proteome</keyword>
<gene>
    <name evidence="3" type="ORF">URODEC1_LOCUS10084</name>
</gene>
<accession>A0ABC8W4V6</accession>
<feature type="region of interest" description="Disordered" evidence="1">
    <location>
        <begin position="170"/>
        <end position="191"/>
    </location>
</feature>
<dbReference type="PANTHER" id="PTHR46610">
    <property type="entry name" value="OS05G0181300 PROTEIN"/>
    <property type="match status" value="1"/>
</dbReference>
<feature type="compositionally biased region" description="Basic and acidic residues" evidence="1">
    <location>
        <begin position="179"/>
        <end position="191"/>
    </location>
</feature>
<feature type="region of interest" description="Disordered" evidence="1">
    <location>
        <begin position="1"/>
        <end position="35"/>
    </location>
</feature>
<keyword evidence="2" id="KW-1133">Transmembrane helix</keyword>
<feature type="transmembrane region" description="Helical" evidence="2">
    <location>
        <begin position="72"/>
        <end position="91"/>
    </location>
</feature>
<feature type="transmembrane region" description="Helical" evidence="2">
    <location>
        <begin position="112"/>
        <end position="133"/>
    </location>
</feature>
<evidence type="ECO:0000313" key="3">
    <source>
        <dbReference type="EMBL" id="CAL4902649.1"/>
    </source>
</evidence>
<sequence length="191" mass="20617">MDETSSRVALIVPAPAADPDHAQPPAEPPAEEAQQAKRRTAALTVACASRVFVIALMASSVAPMAWRARHDLVELAVVAGPCALLAALFVVAHRAERLTPESPPGERRRLHVAAWVLGTLIVYLSAYQISRLLPAKSAIAVWFVMCVLLPAGILIVLRLRRHEQYQEMDGDDCDAAAGDGKDKDFHGEDLV</sequence>
<keyword evidence="2" id="KW-0812">Transmembrane</keyword>
<evidence type="ECO:0000313" key="4">
    <source>
        <dbReference type="Proteomes" id="UP001497457"/>
    </source>
</evidence>
<organism evidence="3 4">
    <name type="scientific">Urochloa decumbens</name>
    <dbReference type="NCBI Taxonomy" id="240449"/>
    <lineage>
        <taxon>Eukaryota</taxon>
        <taxon>Viridiplantae</taxon>
        <taxon>Streptophyta</taxon>
        <taxon>Embryophyta</taxon>
        <taxon>Tracheophyta</taxon>
        <taxon>Spermatophyta</taxon>
        <taxon>Magnoliopsida</taxon>
        <taxon>Liliopsida</taxon>
        <taxon>Poales</taxon>
        <taxon>Poaceae</taxon>
        <taxon>PACMAD clade</taxon>
        <taxon>Panicoideae</taxon>
        <taxon>Panicodae</taxon>
        <taxon>Paniceae</taxon>
        <taxon>Melinidinae</taxon>
        <taxon>Urochloa</taxon>
    </lineage>
</organism>
<dbReference type="Pfam" id="PF20100">
    <property type="entry name" value="DUF6490"/>
    <property type="match status" value="1"/>
</dbReference>
<dbReference type="EMBL" id="OZ075121">
    <property type="protein sequence ID" value="CAL4902649.1"/>
    <property type="molecule type" value="Genomic_DNA"/>
</dbReference>
<protein>
    <submittedName>
        <fullName evidence="3">Uncharacterized protein</fullName>
    </submittedName>
</protein>
<evidence type="ECO:0000256" key="2">
    <source>
        <dbReference type="SAM" id="Phobius"/>
    </source>
</evidence>
<reference evidence="3 4" key="2">
    <citation type="submission" date="2024-10" db="EMBL/GenBank/DDBJ databases">
        <authorList>
            <person name="Ryan C."/>
        </authorList>
    </citation>
    <scope>NUCLEOTIDE SEQUENCE [LARGE SCALE GENOMIC DNA]</scope>
</reference>
<dbReference type="AlphaFoldDB" id="A0ABC8W4V6"/>
<evidence type="ECO:0000256" key="1">
    <source>
        <dbReference type="SAM" id="MobiDB-lite"/>
    </source>
</evidence>
<proteinExistence type="predicted"/>
<name>A0ABC8W4V6_9POAL</name>
<dbReference type="InterPro" id="IPR045501">
    <property type="entry name" value="DUF6490"/>
</dbReference>
<reference evidence="4" key="1">
    <citation type="submission" date="2024-06" db="EMBL/GenBank/DDBJ databases">
        <authorList>
            <person name="Ryan C."/>
        </authorList>
    </citation>
    <scope>NUCLEOTIDE SEQUENCE [LARGE SCALE GENOMIC DNA]</scope>
</reference>